<keyword evidence="8 10" id="KW-0012">Acyltransferase</keyword>
<reference evidence="13 14" key="1">
    <citation type="submission" date="2018-06" db="EMBL/GenBank/DDBJ databases">
        <title>A transcriptomic atlas of mushroom development highlights an independent origin of complex multicellularity.</title>
        <authorList>
            <consortium name="DOE Joint Genome Institute"/>
            <person name="Krizsan K."/>
            <person name="Almasi E."/>
            <person name="Merenyi Z."/>
            <person name="Sahu N."/>
            <person name="Viragh M."/>
            <person name="Koszo T."/>
            <person name="Mondo S."/>
            <person name="Kiss B."/>
            <person name="Balint B."/>
            <person name="Kues U."/>
            <person name="Barry K."/>
            <person name="Hegedus J.C."/>
            <person name="Henrissat B."/>
            <person name="Johnson J."/>
            <person name="Lipzen A."/>
            <person name="Ohm R."/>
            <person name="Nagy I."/>
            <person name="Pangilinan J."/>
            <person name="Yan J."/>
            <person name="Xiong Y."/>
            <person name="Grigoriev I.V."/>
            <person name="Hibbett D.S."/>
            <person name="Nagy L.G."/>
        </authorList>
    </citation>
    <scope>NUCLEOTIDE SEQUENCE [LARGE SCALE GENOMIC DNA]</scope>
    <source>
        <strain evidence="13 14">SZMC22713</strain>
    </source>
</reference>
<keyword evidence="5 10" id="KW-0472">Membrane</keyword>
<evidence type="ECO:0000256" key="7">
    <source>
        <dbReference type="ARBA" id="ARBA00023288"/>
    </source>
</evidence>
<comment type="similarity">
    <text evidence="10">Belongs to the DHHC palmitoyltransferase family.</text>
</comment>
<feature type="domain" description="Palmitoyltransferase DHHC" evidence="12">
    <location>
        <begin position="132"/>
        <end position="254"/>
    </location>
</feature>
<dbReference type="AlphaFoldDB" id="A0A4Y7Q4Q2"/>
<dbReference type="GO" id="GO:0019706">
    <property type="term" value="F:protein-cysteine S-palmitoyltransferase activity"/>
    <property type="evidence" value="ECO:0007669"/>
    <property type="project" value="UniProtKB-EC"/>
</dbReference>
<dbReference type="STRING" id="50990.A0A4Y7Q4Q2"/>
<evidence type="ECO:0000256" key="10">
    <source>
        <dbReference type="RuleBase" id="RU079119"/>
    </source>
</evidence>
<comment type="subcellular location">
    <subcellularLocation>
        <location evidence="1">Membrane</location>
        <topology evidence="1">Multi-pass membrane protein</topology>
    </subcellularLocation>
</comment>
<evidence type="ECO:0000256" key="8">
    <source>
        <dbReference type="ARBA" id="ARBA00023315"/>
    </source>
</evidence>
<protein>
    <recommendedName>
        <fullName evidence="10">Palmitoyltransferase</fullName>
        <ecNumber evidence="10">2.3.1.225</ecNumber>
    </recommendedName>
</protein>
<accession>A0A4Y7Q4Q2</accession>
<feature type="transmembrane region" description="Helical" evidence="10">
    <location>
        <begin position="178"/>
        <end position="205"/>
    </location>
</feature>
<feature type="region of interest" description="Disordered" evidence="11">
    <location>
        <begin position="269"/>
        <end position="295"/>
    </location>
</feature>
<gene>
    <name evidence="13" type="ORF">BD410DRAFT_748930</name>
</gene>
<comment type="catalytic activity">
    <reaction evidence="9 10">
        <text>L-cysteinyl-[protein] + hexadecanoyl-CoA = S-hexadecanoyl-L-cysteinyl-[protein] + CoA</text>
        <dbReference type="Rhea" id="RHEA:36683"/>
        <dbReference type="Rhea" id="RHEA-COMP:10131"/>
        <dbReference type="Rhea" id="RHEA-COMP:11032"/>
        <dbReference type="ChEBI" id="CHEBI:29950"/>
        <dbReference type="ChEBI" id="CHEBI:57287"/>
        <dbReference type="ChEBI" id="CHEBI:57379"/>
        <dbReference type="ChEBI" id="CHEBI:74151"/>
        <dbReference type="EC" id="2.3.1.225"/>
    </reaction>
</comment>
<evidence type="ECO:0000256" key="6">
    <source>
        <dbReference type="ARBA" id="ARBA00023139"/>
    </source>
</evidence>
<dbReference type="PROSITE" id="PS50216">
    <property type="entry name" value="DHHC"/>
    <property type="match status" value="1"/>
</dbReference>
<keyword evidence="7" id="KW-0449">Lipoprotein</keyword>
<organism evidence="13 14">
    <name type="scientific">Rickenella mellea</name>
    <dbReference type="NCBI Taxonomy" id="50990"/>
    <lineage>
        <taxon>Eukaryota</taxon>
        <taxon>Fungi</taxon>
        <taxon>Dikarya</taxon>
        <taxon>Basidiomycota</taxon>
        <taxon>Agaricomycotina</taxon>
        <taxon>Agaricomycetes</taxon>
        <taxon>Hymenochaetales</taxon>
        <taxon>Rickenellaceae</taxon>
        <taxon>Rickenella</taxon>
    </lineage>
</organism>
<evidence type="ECO:0000313" key="13">
    <source>
        <dbReference type="EMBL" id="TDL22188.1"/>
    </source>
</evidence>
<evidence type="ECO:0000256" key="9">
    <source>
        <dbReference type="ARBA" id="ARBA00048048"/>
    </source>
</evidence>
<dbReference type="EMBL" id="ML170176">
    <property type="protein sequence ID" value="TDL22188.1"/>
    <property type="molecule type" value="Genomic_DNA"/>
</dbReference>
<dbReference type="InterPro" id="IPR039859">
    <property type="entry name" value="PFA4/ZDH16/20/ERF2-like"/>
</dbReference>
<dbReference type="Pfam" id="PF01529">
    <property type="entry name" value="DHHC"/>
    <property type="match status" value="1"/>
</dbReference>
<evidence type="ECO:0000256" key="3">
    <source>
        <dbReference type="ARBA" id="ARBA00022692"/>
    </source>
</evidence>
<evidence type="ECO:0000313" key="14">
    <source>
        <dbReference type="Proteomes" id="UP000294933"/>
    </source>
</evidence>
<dbReference type="GO" id="GO:0016020">
    <property type="term" value="C:membrane"/>
    <property type="evidence" value="ECO:0007669"/>
    <property type="project" value="UniProtKB-SubCell"/>
</dbReference>
<evidence type="ECO:0000256" key="2">
    <source>
        <dbReference type="ARBA" id="ARBA00022679"/>
    </source>
</evidence>
<evidence type="ECO:0000256" key="5">
    <source>
        <dbReference type="ARBA" id="ARBA00023136"/>
    </source>
</evidence>
<keyword evidence="2 10" id="KW-0808">Transferase</keyword>
<dbReference type="InterPro" id="IPR001594">
    <property type="entry name" value="Palmitoyltrfase_DHHC"/>
</dbReference>
<keyword evidence="3 10" id="KW-0812">Transmembrane</keyword>
<comment type="domain">
    <text evidence="10">The DHHC domain is required for palmitoyltransferase activity.</text>
</comment>
<feature type="transmembrane region" description="Helical" evidence="10">
    <location>
        <begin position="36"/>
        <end position="59"/>
    </location>
</feature>
<evidence type="ECO:0000259" key="12">
    <source>
        <dbReference type="Pfam" id="PF01529"/>
    </source>
</evidence>
<feature type="transmembrane region" description="Helical" evidence="10">
    <location>
        <begin position="71"/>
        <end position="91"/>
    </location>
</feature>
<dbReference type="PANTHER" id="PTHR12246">
    <property type="entry name" value="PALMITOYLTRANSFERASE ZDHHC16"/>
    <property type="match status" value="1"/>
</dbReference>
<keyword evidence="6" id="KW-0564">Palmitate</keyword>
<keyword evidence="14" id="KW-1185">Reference proteome</keyword>
<evidence type="ECO:0000256" key="4">
    <source>
        <dbReference type="ARBA" id="ARBA00022989"/>
    </source>
</evidence>
<dbReference type="OrthoDB" id="9909019at2759"/>
<feature type="transmembrane region" description="Helical" evidence="10">
    <location>
        <begin position="217"/>
        <end position="239"/>
    </location>
</feature>
<dbReference type="Proteomes" id="UP000294933">
    <property type="component" value="Unassembled WGS sequence"/>
</dbReference>
<proteinExistence type="inferred from homology"/>
<dbReference type="VEuPathDB" id="FungiDB:BD410DRAFT_748930"/>
<dbReference type="EC" id="2.3.1.225" evidence="10"/>
<evidence type="ECO:0000256" key="1">
    <source>
        <dbReference type="ARBA" id="ARBA00004141"/>
    </source>
</evidence>
<sequence length="368" mass="41998">MPLVSLDIQDQLPPYTKSMNDDEDAPRRRWWHGLPICLTISLILSPHPSVIYTLTTYYLQLLHSPWRFAQHIIIIYALTFLAFSSLMVCAIRDPGPVSSPKDVQGDEEGLNAETSLTEALIAPPEDEYGAPGKWCRKCWAPKPERTHHCSLCGRCVLKMDHHCPWIGSKCVGHWTYPAFLHFLLSVTLLSLYIFLVFSRIVWIAFVDPFLIDETTAIHALFLAVMGAVFTLSIGSFFLYHVYLTSTNQTTLESLSPFLLLRYLPPLPQPPDSPSQRAIRLSDPPEEHELSSSQRRHVRKAHSKVHMYDVGWRRNWLQVVGCKRRKHWIIRALYGGGGCGDGKSFPRNPRAEQMLSRLASKLVDEDKLR</sequence>
<name>A0A4Y7Q4Q2_9AGAM</name>
<keyword evidence="4 10" id="KW-1133">Transmembrane helix</keyword>
<evidence type="ECO:0000256" key="11">
    <source>
        <dbReference type="SAM" id="MobiDB-lite"/>
    </source>
</evidence>